<reference evidence="6" key="1">
    <citation type="submission" date="2014-07" db="EMBL/GenBank/DDBJ databases">
        <authorList>
            <person name="Urmite Genomes Urmite Genomes"/>
        </authorList>
    </citation>
    <scope>NUCLEOTIDE SEQUENCE</scope>
    <source>
        <strain evidence="6">11W110_air</strain>
    </source>
</reference>
<feature type="region of interest" description="Disordered" evidence="3">
    <location>
        <begin position="26"/>
        <end position="47"/>
    </location>
</feature>
<dbReference type="CDD" id="cd01823">
    <property type="entry name" value="SEST_like"/>
    <property type="match status" value="1"/>
</dbReference>
<evidence type="ECO:0000259" key="5">
    <source>
        <dbReference type="Pfam" id="PF13472"/>
    </source>
</evidence>
<feature type="domain" description="SGNH hydrolase-type esterase" evidence="5">
    <location>
        <begin position="53"/>
        <end position="279"/>
    </location>
</feature>
<feature type="signal peptide" evidence="4">
    <location>
        <begin position="1"/>
        <end position="29"/>
    </location>
</feature>
<dbReference type="GO" id="GO:0004806">
    <property type="term" value="F:triacylglycerol lipase activity"/>
    <property type="evidence" value="ECO:0007669"/>
    <property type="project" value="TreeGrafter"/>
</dbReference>
<dbReference type="Pfam" id="PF13472">
    <property type="entry name" value="Lipase_GDSL_2"/>
    <property type="match status" value="1"/>
</dbReference>
<sequence>MAPGFLRRPRLAAAVVLLALLAGPAPAGAAPERGGRGDDGGHHPRGRTVDYVALGDSYASGYGGSDVVAECGRTAFGYPALLDALHRVDLQADATCAGATALATDPAPPAGPVDLPQQIDTVLARGQLHRGTDLVTVTIGGNDVRFGDVVAACAGPGLPATCAPAITGAREYARTVLAPGLAASLQRLRDAAPQAELVVTGYPHLFEAAVPGALSVPAQELFNAGTDELNAVISAQLPGDAVFVDVVDEFAGHGIGSPDPWIRLEGGPFDLHPNAAGYEQGYLPAILADASFDDRRGRHGCR</sequence>
<evidence type="ECO:0000256" key="2">
    <source>
        <dbReference type="PIRSR" id="PIRSR637460-2"/>
    </source>
</evidence>
<dbReference type="PANTHER" id="PTHR37981">
    <property type="entry name" value="LIPASE 2"/>
    <property type="match status" value="1"/>
</dbReference>
<evidence type="ECO:0000256" key="4">
    <source>
        <dbReference type="SAM" id="SignalP"/>
    </source>
</evidence>
<name>A0A078MU93_9MICC</name>
<evidence type="ECO:0000256" key="1">
    <source>
        <dbReference type="PIRSR" id="PIRSR637460-1"/>
    </source>
</evidence>
<feature type="active site" description="Nucleophile" evidence="1">
    <location>
        <position position="57"/>
    </location>
</feature>
<dbReference type="InterPro" id="IPR013830">
    <property type="entry name" value="SGNH_hydro"/>
</dbReference>
<dbReference type="InterPro" id="IPR037460">
    <property type="entry name" value="SEST-like"/>
</dbReference>
<accession>A0A078MU93</accession>
<proteinExistence type="predicted"/>
<dbReference type="SUPFAM" id="SSF52266">
    <property type="entry name" value="SGNH hydrolase"/>
    <property type="match status" value="1"/>
</dbReference>
<dbReference type="PATRIC" id="fig|1461584.3.peg.2365"/>
<dbReference type="Gene3D" id="3.40.50.1110">
    <property type="entry name" value="SGNH hydrolase"/>
    <property type="match status" value="1"/>
</dbReference>
<feature type="chain" id="PRO_5001742450" evidence="4">
    <location>
        <begin position="30"/>
        <end position="302"/>
    </location>
</feature>
<organism evidence="6">
    <name type="scientific">Arthrobacter saudimassiliensis</name>
    <dbReference type="NCBI Taxonomy" id="1461584"/>
    <lineage>
        <taxon>Bacteria</taxon>
        <taxon>Bacillati</taxon>
        <taxon>Actinomycetota</taxon>
        <taxon>Actinomycetes</taxon>
        <taxon>Micrococcales</taxon>
        <taxon>Micrococcaceae</taxon>
        <taxon>Arthrobacter</taxon>
    </lineage>
</organism>
<protein>
    <submittedName>
        <fullName evidence="6">Lipase</fullName>
    </submittedName>
</protein>
<keyword evidence="2" id="KW-1015">Disulfide bond</keyword>
<feature type="disulfide bond" evidence="2">
    <location>
        <begin position="153"/>
        <end position="162"/>
    </location>
</feature>
<feature type="active site" evidence="1">
    <location>
        <position position="272"/>
    </location>
</feature>
<dbReference type="AlphaFoldDB" id="A0A078MU93"/>
<keyword evidence="4" id="KW-0732">Signal</keyword>
<dbReference type="EMBL" id="LN483071">
    <property type="protein sequence ID" value="CEA09027.1"/>
    <property type="molecule type" value="Genomic_DNA"/>
</dbReference>
<feature type="disulfide bond" evidence="2">
    <location>
        <begin position="71"/>
        <end position="96"/>
    </location>
</feature>
<feature type="compositionally biased region" description="Basic and acidic residues" evidence="3">
    <location>
        <begin position="33"/>
        <end position="42"/>
    </location>
</feature>
<evidence type="ECO:0000256" key="3">
    <source>
        <dbReference type="SAM" id="MobiDB-lite"/>
    </source>
</evidence>
<evidence type="ECO:0000313" key="6">
    <source>
        <dbReference type="EMBL" id="CEA09027.1"/>
    </source>
</evidence>
<dbReference type="GO" id="GO:0019433">
    <property type="term" value="P:triglyceride catabolic process"/>
    <property type="evidence" value="ECO:0007669"/>
    <property type="project" value="TreeGrafter"/>
</dbReference>
<dbReference type="InterPro" id="IPR036514">
    <property type="entry name" value="SGNH_hydro_sf"/>
</dbReference>
<dbReference type="PANTHER" id="PTHR37981:SF1">
    <property type="entry name" value="SGNH HYDROLASE-TYPE ESTERASE DOMAIN-CONTAINING PROTEIN"/>
    <property type="match status" value="1"/>
</dbReference>
<gene>
    <name evidence="6" type="ORF">BN1051_02390</name>
</gene>